<organism evidence="5 6">
    <name type="scientific">Chitinophaga filiformis</name>
    <name type="common">Myxococcus filiformis</name>
    <name type="synonym">Flexibacter filiformis</name>
    <dbReference type="NCBI Taxonomy" id="104663"/>
    <lineage>
        <taxon>Bacteria</taxon>
        <taxon>Pseudomonadati</taxon>
        <taxon>Bacteroidota</taxon>
        <taxon>Chitinophagia</taxon>
        <taxon>Chitinophagales</taxon>
        <taxon>Chitinophagaceae</taxon>
        <taxon>Chitinophaga</taxon>
    </lineage>
</organism>
<keyword evidence="2" id="KW-0472">Membrane</keyword>
<dbReference type="InterPro" id="IPR000792">
    <property type="entry name" value="Tscrpt_reg_LuxR_C"/>
</dbReference>
<gene>
    <name evidence="5" type="ORF">MYF79_12140</name>
</gene>
<name>A0ABY4I7H3_CHIFI</name>
<dbReference type="SUPFAM" id="SSF46894">
    <property type="entry name" value="C-terminal effector domain of the bipartite response regulators"/>
    <property type="match status" value="1"/>
</dbReference>
<feature type="coiled-coil region" evidence="1">
    <location>
        <begin position="441"/>
        <end position="529"/>
    </location>
</feature>
<keyword evidence="2" id="KW-1133">Transmembrane helix</keyword>
<evidence type="ECO:0000256" key="1">
    <source>
        <dbReference type="SAM" id="Coils"/>
    </source>
</evidence>
<dbReference type="Proteomes" id="UP000830198">
    <property type="component" value="Chromosome"/>
</dbReference>
<evidence type="ECO:0000259" key="4">
    <source>
        <dbReference type="PROSITE" id="PS00622"/>
    </source>
</evidence>
<evidence type="ECO:0000313" key="6">
    <source>
        <dbReference type="Proteomes" id="UP000830198"/>
    </source>
</evidence>
<proteinExistence type="predicted"/>
<dbReference type="SUPFAM" id="SSF48452">
    <property type="entry name" value="TPR-like"/>
    <property type="match status" value="1"/>
</dbReference>
<keyword evidence="1" id="KW-0175">Coiled coil</keyword>
<evidence type="ECO:0000313" key="5">
    <source>
        <dbReference type="EMBL" id="UPK72035.1"/>
    </source>
</evidence>
<dbReference type="InterPro" id="IPR036388">
    <property type="entry name" value="WH-like_DNA-bd_sf"/>
</dbReference>
<protein>
    <recommendedName>
        <fullName evidence="4">HTH luxR-type domain-containing protein</fullName>
    </recommendedName>
</protein>
<feature type="domain" description="HTH luxR-type" evidence="4">
    <location>
        <begin position="590"/>
        <end position="617"/>
    </location>
</feature>
<dbReference type="InterPro" id="IPR011990">
    <property type="entry name" value="TPR-like_helical_dom_sf"/>
</dbReference>
<evidence type="ECO:0000256" key="3">
    <source>
        <dbReference type="SAM" id="SignalP"/>
    </source>
</evidence>
<dbReference type="Gene3D" id="1.25.40.10">
    <property type="entry name" value="Tetratricopeptide repeat domain"/>
    <property type="match status" value="1"/>
</dbReference>
<sequence>MLHIINKIAVSVIFILLQFFVSSAQTPADSLGAVLTRKNITREQKVSTLSLLAEAKSITETVNAIQIGHKAVELSRMLPDAQYTAMAYAILAQIYLQHDDIGKSAAAVDSALLYAGRTESPLAKGIAWYRKSWMENLKGKPQEALISAQRSLRYLEGTGAAKYQSAVYYIIASIYANLYDSPLHKKYALLCLQTALKSMDYDNILLAYQTLGTYWQYYHMQHEEDRSSLDSAFYYNKIALNTFLAKKDRMIFHSTMAIIALNLADLYAQNFPASYRDTVLHYLDMAQKIGYETHHLEVIANCYGMKSDYEVAAGNYEKAEALLLKGLEVVNTDSTKNLATRIQFMTALSNLSEKRGNYREALKYQKQYSLLYTDLYNEDKMNITKELEAKYQTEKNATALKTLQQTAILHKRLGYLYIGLALASIAAAIFLFRSLRFRLKLAEKEREDAALLTQLKQQENKQLAMEKQEAVLQARIREEEAKRLIAEQQLLQERQERLQKDLLAGTLLVEQKTALLQTLRRKITENRNNKFVLTQLNRIIDHDKKLDESFAGNKADFDNINPEFLEKLQERAAHSLSRLDLKHCSYIYLGLTNKEISQRLGIAPKSILMARYRIKLKLRLGKEEELDVYIRSL</sequence>
<dbReference type="Gene3D" id="1.10.10.10">
    <property type="entry name" value="Winged helix-like DNA-binding domain superfamily/Winged helix DNA-binding domain"/>
    <property type="match status" value="1"/>
</dbReference>
<keyword evidence="6" id="KW-1185">Reference proteome</keyword>
<evidence type="ECO:0000256" key="2">
    <source>
        <dbReference type="SAM" id="Phobius"/>
    </source>
</evidence>
<feature type="transmembrane region" description="Helical" evidence="2">
    <location>
        <begin position="414"/>
        <end position="432"/>
    </location>
</feature>
<feature type="chain" id="PRO_5045621692" description="HTH luxR-type domain-containing protein" evidence="3">
    <location>
        <begin position="25"/>
        <end position="633"/>
    </location>
</feature>
<dbReference type="RefSeq" id="WP_247814125.1">
    <property type="nucleotide sequence ID" value="NZ_CP095855.1"/>
</dbReference>
<feature type="signal peptide" evidence="3">
    <location>
        <begin position="1"/>
        <end position="24"/>
    </location>
</feature>
<accession>A0ABY4I7H3</accession>
<reference evidence="5 6" key="1">
    <citation type="submission" date="2022-04" db="EMBL/GenBank/DDBJ databases">
        <title>The arsenic-methylating capacity of Chitinophaga filiformis YT5 during chitin decomposition.</title>
        <authorList>
            <person name="Chen G."/>
            <person name="Liang Y."/>
        </authorList>
    </citation>
    <scope>NUCLEOTIDE SEQUENCE [LARGE SCALE GENOMIC DNA]</scope>
    <source>
        <strain evidence="5 6">YT5</strain>
    </source>
</reference>
<keyword evidence="2" id="KW-0812">Transmembrane</keyword>
<keyword evidence="3" id="KW-0732">Signal</keyword>
<dbReference type="EMBL" id="CP095855">
    <property type="protein sequence ID" value="UPK72035.1"/>
    <property type="molecule type" value="Genomic_DNA"/>
</dbReference>
<dbReference type="InterPro" id="IPR016032">
    <property type="entry name" value="Sig_transdc_resp-reg_C-effctor"/>
</dbReference>
<dbReference type="PROSITE" id="PS00622">
    <property type="entry name" value="HTH_LUXR_1"/>
    <property type="match status" value="1"/>
</dbReference>